<name>A0A6N9H4W4_9MICO</name>
<proteinExistence type="predicted"/>
<dbReference type="GO" id="GO:0004497">
    <property type="term" value="F:monooxygenase activity"/>
    <property type="evidence" value="ECO:0007669"/>
    <property type="project" value="TreeGrafter"/>
</dbReference>
<keyword evidence="4" id="KW-1185">Reference proteome</keyword>
<comment type="caution">
    <text evidence="3">The sequence shown here is derived from an EMBL/GenBank/DDBJ whole genome shotgun (WGS) entry which is preliminary data.</text>
</comment>
<evidence type="ECO:0000313" key="4">
    <source>
        <dbReference type="Proteomes" id="UP000469215"/>
    </source>
</evidence>
<dbReference type="Gene3D" id="3.10.450.50">
    <property type="match status" value="1"/>
</dbReference>
<dbReference type="PANTHER" id="PTHR43539">
    <property type="entry name" value="FLAVIN-BINDING MONOOXYGENASE-LIKE PROTEIN (AFU_ORTHOLOGUE AFUA_4G09220)"/>
    <property type="match status" value="1"/>
</dbReference>
<keyword evidence="1" id="KW-0560">Oxidoreductase</keyword>
<feature type="compositionally biased region" description="Low complexity" evidence="2">
    <location>
        <begin position="11"/>
        <end position="25"/>
    </location>
</feature>
<evidence type="ECO:0000256" key="2">
    <source>
        <dbReference type="SAM" id="MobiDB-lite"/>
    </source>
</evidence>
<dbReference type="SUPFAM" id="SSF51905">
    <property type="entry name" value="FAD/NAD(P)-binding domain"/>
    <property type="match status" value="2"/>
</dbReference>
<accession>A0A6N9H4W4</accession>
<dbReference type="AlphaFoldDB" id="A0A6N9H4W4"/>
<evidence type="ECO:0000256" key="1">
    <source>
        <dbReference type="ARBA" id="ARBA00023002"/>
    </source>
</evidence>
<dbReference type="InterPro" id="IPR050982">
    <property type="entry name" value="Auxin_biosynth/cation_transpt"/>
</dbReference>
<dbReference type="InterPro" id="IPR036188">
    <property type="entry name" value="FAD/NAD-bd_sf"/>
</dbReference>
<dbReference type="EMBL" id="WWEQ01000010">
    <property type="protein sequence ID" value="MYM19098.1"/>
    <property type="molecule type" value="Genomic_DNA"/>
</dbReference>
<evidence type="ECO:0000313" key="3">
    <source>
        <dbReference type="EMBL" id="MYM19098.1"/>
    </source>
</evidence>
<organism evidence="3 4">
    <name type="scientific">Brevibacterium rongguiense</name>
    <dbReference type="NCBI Taxonomy" id="2695267"/>
    <lineage>
        <taxon>Bacteria</taxon>
        <taxon>Bacillati</taxon>
        <taxon>Actinomycetota</taxon>
        <taxon>Actinomycetes</taxon>
        <taxon>Micrococcales</taxon>
        <taxon>Brevibacteriaceae</taxon>
        <taxon>Brevibacterium</taxon>
    </lineage>
</organism>
<reference evidence="3 4" key="1">
    <citation type="submission" date="2020-01" db="EMBL/GenBank/DDBJ databases">
        <authorList>
            <person name="Deng T."/>
        </authorList>
    </citation>
    <scope>NUCLEOTIDE SEQUENCE [LARGE SCALE GENOMIC DNA]</scope>
    <source>
        <strain evidence="3 4">5221</strain>
    </source>
</reference>
<gene>
    <name evidence="3" type="ORF">GSY69_03695</name>
</gene>
<dbReference type="SUPFAM" id="SSF54427">
    <property type="entry name" value="NTF2-like"/>
    <property type="match status" value="1"/>
</dbReference>
<dbReference type="RefSeq" id="WP_160952581.1">
    <property type="nucleotide sequence ID" value="NZ_WWEQ01000010.1"/>
</dbReference>
<dbReference type="PANTHER" id="PTHR43539:SF68">
    <property type="entry name" value="FLAVIN-BINDING MONOOXYGENASE-LIKE PROTEIN (AFU_ORTHOLOGUE AFUA_4G09220)"/>
    <property type="match status" value="1"/>
</dbReference>
<dbReference type="Gene3D" id="3.50.50.60">
    <property type="entry name" value="FAD/NAD(P)-binding domain"/>
    <property type="match status" value="1"/>
</dbReference>
<dbReference type="InterPro" id="IPR032710">
    <property type="entry name" value="NTF2-like_dom_sf"/>
</dbReference>
<feature type="region of interest" description="Disordered" evidence="2">
    <location>
        <begin position="1"/>
        <end position="25"/>
    </location>
</feature>
<dbReference type="GO" id="GO:0050660">
    <property type="term" value="F:flavin adenine dinucleotide binding"/>
    <property type="evidence" value="ECO:0007669"/>
    <property type="project" value="TreeGrafter"/>
</dbReference>
<sequence>MTNTIDPTAGEQHPQAQPDPAAEDPQAATAAVQDWLDRFDRDLKAGDLDALRGLFAQDCYWRDFVAFTWNLTTLEGFDAIADMLTAQLPAIQPQGWQLAEPASGTAEEAEAWVDFSTAVGRGWAHLRLVNGKCWTLLTTLQELTGFEEKKGPKRELGVQHEITRGRTTWKEARAQRDAALGYEEQPYVLIIGGGQGGIGLAARLRRLGVPAIVVEKNERAGDSWRNRYKSLHLHDPVWYDHMPYLPFPDDWPVFPSKDKMGDWLEHYVDIMELDYWSGTECETAQFDEASGTWTVRVNRRGEEVELHPTQLVFALGVSGYPNIPHFEGAEDFTGWQGHSSEFTGDEDSFEGKRAVVIGSNNSAHDIAATLWEKGAEVTMIQRSSTHISRSDSLRELALGPLYSEEALAAGVTTEKADMLFASWPYRLLPGAQIPVYEEMKRRDADFYQALADAGFELDFGEDESGLFLKYLRRGSGYYIDVGASQLIIDGRIRLERGQVTKIAPDGVVVDGDRLIPADLIVYATGYGSMNAWLADLVSPEVADAVGKCWGYGSDTIRDPGPWEGELRNMWKPTNVEQLWIHGGNLHQSRHYSKYLALQLKAREQGIETPVYGLQESHHTR</sequence>
<dbReference type="Pfam" id="PF13738">
    <property type="entry name" value="Pyr_redox_3"/>
    <property type="match status" value="1"/>
</dbReference>
<protein>
    <submittedName>
        <fullName evidence="3">NAD(P)-binding domain-containing protein</fullName>
    </submittedName>
</protein>
<dbReference type="Proteomes" id="UP000469215">
    <property type="component" value="Unassembled WGS sequence"/>
</dbReference>
<dbReference type="PRINTS" id="PR00411">
    <property type="entry name" value="PNDRDTASEI"/>
</dbReference>